<name>A0A9P5X558_9AGAR</name>
<reference evidence="1" key="1">
    <citation type="submission" date="2020-11" db="EMBL/GenBank/DDBJ databases">
        <authorList>
            <consortium name="DOE Joint Genome Institute"/>
            <person name="Ahrendt S."/>
            <person name="Riley R."/>
            <person name="Andreopoulos W."/>
            <person name="Labutti K."/>
            <person name="Pangilinan J."/>
            <person name="Ruiz-Duenas F.J."/>
            <person name="Barrasa J.M."/>
            <person name="Sanchez-Garcia M."/>
            <person name="Camarero S."/>
            <person name="Miyauchi S."/>
            <person name="Serrano A."/>
            <person name="Linde D."/>
            <person name="Babiker R."/>
            <person name="Drula E."/>
            <person name="Ayuso-Fernandez I."/>
            <person name="Pacheco R."/>
            <person name="Padilla G."/>
            <person name="Ferreira P."/>
            <person name="Barriuso J."/>
            <person name="Kellner H."/>
            <person name="Castanera R."/>
            <person name="Alfaro M."/>
            <person name="Ramirez L."/>
            <person name="Pisabarro A.G."/>
            <person name="Kuo A."/>
            <person name="Tritt A."/>
            <person name="Lipzen A."/>
            <person name="He G."/>
            <person name="Yan M."/>
            <person name="Ng V."/>
            <person name="Cullen D."/>
            <person name="Martin F."/>
            <person name="Rosso M.-N."/>
            <person name="Henrissat B."/>
            <person name="Hibbett D."/>
            <person name="Martinez A.T."/>
            <person name="Grigoriev I.V."/>
        </authorList>
    </citation>
    <scope>NUCLEOTIDE SEQUENCE</scope>
    <source>
        <strain evidence="1">MF-IS2</strain>
    </source>
</reference>
<dbReference type="AlphaFoldDB" id="A0A9P5X558"/>
<organism evidence="1 2">
    <name type="scientific">Macrolepiota fuliginosa MF-IS2</name>
    <dbReference type="NCBI Taxonomy" id="1400762"/>
    <lineage>
        <taxon>Eukaryota</taxon>
        <taxon>Fungi</taxon>
        <taxon>Dikarya</taxon>
        <taxon>Basidiomycota</taxon>
        <taxon>Agaricomycotina</taxon>
        <taxon>Agaricomycetes</taxon>
        <taxon>Agaricomycetidae</taxon>
        <taxon>Agaricales</taxon>
        <taxon>Agaricineae</taxon>
        <taxon>Agaricaceae</taxon>
        <taxon>Macrolepiota</taxon>
    </lineage>
</organism>
<gene>
    <name evidence="1" type="ORF">P691DRAFT_711478</name>
</gene>
<dbReference type="SUPFAM" id="SSF51735">
    <property type="entry name" value="NAD(P)-binding Rossmann-fold domains"/>
    <property type="match status" value="1"/>
</dbReference>
<dbReference type="OrthoDB" id="674948at2759"/>
<evidence type="ECO:0000313" key="1">
    <source>
        <dbReference type="EMBL" id="KAF9444692.1"/>
    </source>
</evidence>
<sequence>MSVDLLILGAGWTSTFLISLCEERGIRFAATSRSGRDATIPFVFDPDSDDQTVYETLPDAQTVLITFPIQKGGASQRLVEGYKSTRRNKMDKVGFIQLGATSIWDPTKTSEGPSNGPWCDRHSPYSHTARAVCEDELLALSPSTPAIVLNLAGLWGDQRLPRNWVGRVAPTKDALRSKGSLHLIHGIDVARAVLAVHGNLSRAQGQRWILTDGRTYDWWDLASGWGAPPRDAAISISDSKNVHSSTAISVQDSEDQRGPQPRWVGELMEEQGIRALPRSPELLGRALDSREFWTTFDLNPVKPLLGCC</sequence>
<evidence type="ECO:0000313" key="2">
    <source>
        <dbReference type="Proteomes" id="UP000807342"/>
    </source>
</evidence>
<proteinExistence type="predicted"/>
<dbReference type="PANTHER" id="PTHR40129:SF2">
    <property type="entry name" value="KETOPANTOATE REDUCTASE N-TERMINAL DOMAIN-CONTAINING PROTEIN"/>
    <property type="match status" value="1"/>
</dbReference>
<accession>A0A9P5X558</accession>
<dbReference type="Proteomes" id="UP000807342">
    <property type="component" value="Unassembled WGS sequence"/>
</dbReference>
<protein>
    <submittedName>
        <fullName evidence="1">Uncharacterized protein</fullName>
    </submittedName>
</protein>
<dbReference type="InterPro" id="IPR036291">
    <property type="entry name" value="NAD(P)-bd_dom_sf"/>
</dbReference>
<dbReference type="PANTHER" id="PTHR40129">
    <property type="entry name" value="KETOPANTOATE REDUCTASE N-TERMINAL DOMAIN-CONTAINING PROTEIN"/>
    <property type="match status" value="1"/>
</dbReference>
<comment type="caution">
    <text evidence="1">The sequence shown here is derived from an EMBL/GenBank/DDBJ whole genome shotgun (WGS) entry which is preliminary data.</text>
</comment>
<dbReference type="Gene3D" id="3.40.50.720">
    <property type="entry name" value="NAD(P)-binding Rossmann-like Domain"/>
    <property type="match status" value="1"/>
</dbReference>
<dbReference type="EMBL" id="MU151355">
    <property type="protein sequence ID" value="KAF9444692.1"/>
    <property type="molecule type" value="Genomic_DNA"/>
</dbReference>
<keyword evidence="2" id="KW-1185">Reference proteome</keyword>